<evidence type="ECO:0000259" key="1">
    <source>
        <dbReference type="Pfam" id="PF02342"/>
    </source>
</evidence>
<proteinExistence type="predicted"/>
<dbReference type="InterPro" id="IPR003325">
    <property type="entry name" value="TerD"/>
</dbReference>
<dbReference type="PANTHER" id="PTHR32097:SF15">
    <property type="entry name" value="STRESS RESPONSE PROTEIN SCP2"/>
    <property type="match status" value="1"/>
</dbReference>
<dbReference type="InterPro" id="IPR051324">
    <property type="entry name" value="Stress/Tellurium_Resist"/>
</dbReference>
<organism evidence="2 3">
    <name type="scientific">Cyanobacterium stanieri LEGE 03274</name>
    <dbReference type="NCBI Taxonomy" id="1828756"/>
    <lineage>
        <taxon>Bacteria</taxon>
        <taxon>Bacillati</taxon>
        <taxon>Cyanobacteriota</taxon>
        <taxon>Cyanophyceae</taxon>
        <taxon>Oscillatoriophycideae</taxon>
        <taxon>Chroococcales</taxon>
        <taxon>Geminocystaceae</taxon>
        <taxon>Cyanobacterium</taxon>
    </lineage>
</organism>
<dbReference type="Pfam" id="PF02342">
    <property type="entry name" value="TerD"/>
    <property type="match status" value="1"/>
</dbReference>
<sequence>MVINLQKGQRISLTKEAPQLQQLMCGLGWDVATKKGGFLSGLFSQNNGNFDLDASVICISENKKVKHEKDVVYFGNLRHYSSAIMHQGDNLTGEGNGDDEQIMINLALLPEYIYKIAIVVNIYDPFNRQQDFAQINNAFIRLVNLTNQKEIVRYTLSGAEYTGQTAMIMAELTRNGKDWEMDAKGEGLRVKDLAAVVNLYNQTNS</sequence>
<dbReference type="PANTHER" id="PTHR32097">
    <property type="entry name" value="CAMP-BINDING PROTEIN 1-RELATED"/>
    <property type="match status" value="1"/>
</dbReference>
<feature type="domain" description="TerD" evidence="1">
    <location>
        <begin position="1"/>
        <end position="200"/>
    </location>
</feature>
<evidence type="ECO:0000313" key="3">
    <source>
        <dbReference type="Proteomes" id="UP000654604"/>
    </source>
</evidence>
<accession>A0ABR9V4I5</accession>
<dbReference type="CDD" id="cd06974">
    <property type="entry name" value="TerD_like"/>
    <property type="match status" value="1"/>
</dbReference>
<protein>
    <submittedName>
        <fullName evidence="2">TerD family protein</fullName>
    </submittedName>
</protein>
<dbReference type="EMBL" id="JADEWC010000017">
    <property type="protein sequence ID" value="MBE9222800.1"/>
    <property type="molecule type" value="Genomic_DNA"/>
</dbReference>
<evidence type="ECO:0000313" key="2">
    <source>
        <dbReference type="EMBL" id="MBE9222800.1"/>
    </source>
</evidence>
<dbReference type="RefSeq" id="WP_193800950.1">
    <property type="nucleotide sequence ID" value="NZ_JADEWC010000017.1"/>
</dbReference>
<dbReference type="Gene3D" id="2.60.60.30">
    <property type="entry name" value="sav2460 like domains"/>
    <property type="match status" value="1"/>
</dbReference>
<dbReference type="Proteomes" id="UP000654604">
    <property type="component" value="Unassembled WGS sequence"/>
</dbReference>
<comment type="caution">
    <text evidence="2">The sequence shown here is derived from an EMBL/GenBank/DDBJ whole genome shotgun (WGS) entry which is preliminary data.</text>
</comment>
<gene>
    <name evidence="2" type="ORF">IQ215_08835</name>
</gene>
<keyword evidence="3" id="KW-1185">Reference proteome</keyword>
<name>A0ABR9V4I5_9CHRO</name>
<reference evidence="2 3" key="1">
    <citation type="submission" date="2020-10" db="EMBL/GenBank/DDBJ databases">
        <authorList>
            <person name="Castelo-Branco R."/>
            <person name="Eusebio N."/>
            <person name="Adriana R."/>
            <person name="Vieira A."/>
            <person name="Brugerolle De Fraissinette N."/>
            <person name="Rezende De Castro R."/>
            <person name="Schneider M.P."/>
            <person name="Vasconcelos V."/>
            <person name="Leao P.N."/>
        </authorList>
    </citation>
    <scope>NUCLEOTIDE SEQUENCE [LARGE SCALE GENOMIC DNA]</scope>
    <source>
        <strain evidence="2 3">LEGE 03274</strain>
    </source>
</reference>